<dbReference type="EMBL" id="JACOIK010000007">
    <property type="protein sequence ID" value="MBD1433396.1"/>
    <property type="molecule type" value="Genomic_DNA"/>
</dbReference>
<keyword evidence="1" id="KW-0812">Transmembrane</keyword>
<keyword evidence="1" id="KW-1133">Transmembrane helix</keyword>
<evidence type="ECO:0000313" key="2">
    <source>
        <dbReference type="EMBL" id="MBD1433396.1"/>
    </source>
</evidence>
<feature type="transmembrane region" description="Helical" evidence="1">
    <location>
        <begin position="35"/>
        <end position="59"/>
    </location>
</feature>
<dbReference type="Proteomes" id="UP000602759">
    <property type="component" value="Unassembled WGS sequence"/>
</dbReference>
<reference evidence="2 3" key="1">
    <citation type="submission" date="2020-08" db="EMBL/GenBank/DDBJ databases">
        <title>Sphingobacterium sp. DN00404 isolated from aquaculture water.</title>
        <authorList>
            <person name="Zhang M."/>
        </authorList>
    </citation>
    <scope>NUCLEOTIDE SEQUENCE [LARGE SCALE GENOMIC DNA]</scope>
    <source>
        <strain evidence="2 3">DN00404</strain>
    </source>
</reference>
<protein>
    <submittedName>
        <fullName evidence="2">DUF4870 domain-containing protein</fullName>
    </submittedName>
</protein>
<organism evidence="2 3">
    <name type="scientific">Sphingobacterium micropteri</name>
    <dbReference type="NCBI Taxonomy" id="2763501"/>
    <lineage>
        <taxon>Bacteria</taxon>
        <taxon>Pseudomonadati</taxon>
        <taxon>Bacteroidota</taxon>
        <taxon>Sphingobacteriia</taxon>
        <taxon>Sphingobacteriales</taxon>
        <taxon>Sphingobacteriaceae</taxon>
        <taxon>Sphingobacterium</taxon>
    </lineage>
</organism>
<feature type="transmembrane region" description="Helical" evidence="1">
    <location>
        <begin position="65"/>
        <end position="85"/>
    </location>
</feature>
<keyword evidence="1" id="KW-0472">Membrane</keyword>
<keyword evidence="3" id="KW-1185">Reference proteome</keyword>
<dbReference type="RefSeq" id="WP_190994364.1">
    <property type="nucleotide sequence ID" value="NZ_JACOIK010000007.1"/>
</dbReference>
<name>A0ABR7YQ96_9SPHI</name>
<comment type="caution">
    <text evidence="2">The sequence shown here is derived from an EMBL/GenBank/DDBJ whole genome shotgun (WGS) entry which is preliminary data.</text>
</comment>
<feature type="transmembrane region" description="Helical" evidence="1">
    <location>
        <begin position="6"/>
        <end position="23"/>
    </location>
</feature>
<evidence type="ECO:0000256" key="1">
    <source>
        <dbReference type="SAM" id="Phobius"/>
    </source>
</evidence>
<sequence>MSSKTQSILSYLGILWLVAYFGGKQKRDSLSTYHLRQGLGLLVVATLVNLMLNIIIMLVPTLSTPLSLISVVFLILMIFGIINAANEVRKPLPLIGKLFEDQFPFLDSSKE</sequence>
<gene>
    <name evidence="2" type="ORF">H8B06_11200</name>
</gene>
<evidence type="ECO:0000313" key="3">
    <source>
        <dbReference type="Proteomes" id="UP000602759"/>
    </source>
</evidence>
<accession>A0ABR7YQ96</accession>
<proteinExistence type="predicted"/>